<dbReference type="Ensembl" id="ENSOCUT00000040993.1">
    <property type="protein sequence ID" value="ENSOCUP00000046435.1"/>
    <property type="gene ID" value="ENSOCUG00000033043.1"/>
</dbReference>
<keyword evidence="2" id="KW-1185">Reference proteome</keyword>
<accession>A0A5F9DK10</accession>
<dbReference type="Bgee" id="ENSOCUG00000033043">
    <property type="expression patterns" value="Expressed in aorta and 16 other cell types or tissues"/>
</dbReference>
<dbReference type="InParanoid" id="A0A5F9DK10"/>
<proteinExistence type="predicted"/>
<protein>
    <submittedName>
        <fullName evidence="1">Uncharacterized protein</fullName>
    </submittedName>
</protein>
<name>A0A5F9DK10_RABIT</name>
<sequence length="95" mass="10854">MKWSTTGNKQCHTLVHVNPTDDSTREMIKYGDDKNIDIHLKKTNPWRLVSNQQTDWSFKLKGVLRDASQDLLYQTVAKVSQALNVYNGNSVTCLT</sequence>
<reference evidence="1" key="3">
    <citation type="submission" date="2025-09" db="UniProtKB">
        <authorList>
            <consortium name="Ensembl"/>
        </authorList>
    </citation>
    <scope>IDENTIFICATION</scope>
    <source>
        <strain evidence="1">Thorbecke</strain>
    </source>
</reference>
<evidence type="ECO:0000313" key="2">
    <source>
        <dbReference type="Proteomes" id="UP000001811"/>
    </source>
</evidence>
<dbReference type="EMBL" id="AAGW02059135">
    <property type="status" value="NOT_ANNOTATED_CDS"/>
    <property type="molecule type" value="Genomic_DNA"/>
</dbReference>
<organism evidence="1 2">
    <name type="scientific">Oryctolagus cuniculus</name>
    <name type="common">Rabbit</name>
    <dbReference type="NCBI Taxonomy" id="9986"/>
    <lineage>
        <taxon>Eukaryota</taxon>
        <taxon>Metazoa</taxon>
        <taxon>Chordata</taxon>
        <taxon>Craniata</taxon>
        <taxon>Vertebrata</taxon>
        <taxon>Euteleostomi</taxon>
        <taxon>Mammalia</taxon>
        <taxon>Eutheria</taxon>
        <taxon>Euarchontoglires</taxon>
        <taxon>Glires</taxon>
        <taxon>Lagomorpha</taxon>
        <taxon>Leporidae</taxon>
        <taxon>Oryctolagus</taxon>
    </lineage>
</organism>
<reference evidence="1" key="2">
    <citation type="submission" date="2025-08" db="UniProtKB">
        <authorList>
            <consortium name="Ensembl"/>
        </authorList>
    </citation>
    <scope>IDENTIFICATION</scope>
    <source>
        <strain evidence="1">Thorbecke</strain>
    </source>
</reference>
<dbReference type="SMR" id="A0A5F9DK10"/>
<dbReference type="GeneTree" id="ENSGT00990000212837"/>
<evidence type="ECO:0000313" key="1">
    <source>
        <dbReference type="Ensembl" id="ENSOCUP00000046435.1"/>
    </source>
</evidence>
<dbReference type="Proteomes" id="UP000001811">
    <property type="component" value="Chromosome 4"/>
</dbReference>
<dbReference type="AlphaFoldDB" id="A0A5F9DK10"/>
<dbReference type="STRING" id="9986.ENSOCUP00000046435"/>
<reference evidence="1 2" key="1">
    <citation type="journal article" date="2011" name="Nature">
        <title>A high-resolution map of human evolutionary constraint using 29 mammals.</title>
        <authorList>
            <person name="Lindblad-Toh K."/>
            <person name="Garber M."/>
            <person name="Zuk O."/>
            <person name="Lin M.F."/>
            <person name="Parker B.J."/>
            <person name="Washietl S."/>
            <person name="Kheradpour P."/>
            <person name="Ernst J."/>
            <person name="Jordan G."/>
            <person name="Mauceli E."/>
            <person name="Ward L.D."/>
            <person name="Lowe C.B."/>
            <person name="Holloway A.K."/>
            <person name="Clamp M."/>
            <person name="Gnerre S."/>
            <person name="Alfoldi J."/>
            <person name="Beal K."/>
            <person name="Chang J."/>
            <person name="Clawson H."/>
            <person name="Cuff J."/>
            <person name="Di Palma F."/>
            <person name="Fitzgerald S."/>
            <person name="Flicek P."/>
            <person name="Guttman M."/>
            <person name="Hubisz M.J."/>
            <person name="Jaffe D.B."/>
            <person name="Jungreis I."/>
            <person name="Kent W.J."/>
            <person name="Kostka D."/>
            <person name="Lara M."/>
            <person name="Martins A.L."/>
            <person name="Massingham T."/>
            <person name="Moltke I."/>
            <person name="Raney B.J."/>
            <person name="Rasmussen M.D."/>
            <person name="Robinson J."/>
            <person name="Stark A."/>
            <person name="Vilella A.J."/>
            <person name="Wen J."/>
            <person name="Xie X."/>
            <person name="Zody M.C."/>
            <person name="Baldwin J."/>
            <person name="Bloom T."/>
            <person name="Chin C.W."/>
            <person name="Heiman D."/>
            <person name="Nicol R."/>
            <person name="Nusbaum C."/>
            <person name="Young S."/>
            <person name="Wilkinson J."/>
            <person name="Worley K.C."/>
            <person name="Kovar C.L."/>
            <person name="Muzny D.M."/>
            <person name="Gibbs R.A."/>
            <person name="Cree A."/>
            <person name="Dihn H.H."/>
            <person name="Fowler G."/>
            <person name="Jhangiani S."/>
            <person name="Joshi V."/>
            <person name="Lee S."/>
            <person name="Lewis L.R."/>
            <person name="Nazareth L.V."/>
            <person name="Okwuonu G."/>
            <person name="Santibanez J."/>
            <person name="Warren W.C."/>
            <person name="Mardis E.R."/>
            <person name="Weinstock G.M."/>
            <person name="Wilson R.K."/>
            <person name="Delehaunty K."/>
            <person name="Dooling D."/>
            <person name="Fronik C."/>
            <person name="Fulton L."/>
            <person name="Fulton B."/>
            <person name="Graves T."/>
            <person name="Minx P."/>
            <person name="Sodergren E."/>
            <person name="Birney E."/>
            <person name="Margulies E.H."/>
            <person name="Herrero J."/>
            <person name="Green E.D."/>
            <person name="Haussler D."/>
            <person name="Siepel A."/>
            <person name="Goldman N."/>
            <person name="Pollard K.S."/>
            <person name="Pedersen J.S."/>
            <person name="Lander E.S."/>
            <person name="Kellis M."/>
        </authorList>
    </citation>
    <scope>NUCLEOTIDE SEQUENCE [LARGE SCALE GENOMIC DNA]</scope>
    <source>
        <strain evidence="1 2">Thorbecke inbred</strain>
    </source>
</reference>